<keyword evidence="4" id="KW-0238">DNA-binding</keyword>
<dbReference type="AlphaFoldDB" id="A0A2P5F348"/>
<dbReference type="Pfam" id="PF25512">
    <property type="entry name" value="zf-CCCH_AtC3H23"/>
    <property type="match status" value="1"/>
</dbReference>
<evidence type="ECO:0000259" key="5">
    <source>
        <dbReference type="Pfam" id="PF25512"/>
    </source>
</evidence>
<evidence type="ECO:0000313" key="6">
    <source>
        <dbReference type="EMBL" id="PON92226.1"/>
    </source>
</evidence>
<evidence type="ECO:0000256" key="1">
    <source>
        <dbReference type="ARBA" id="ARBA00022723"/>
    </source>
</evidence>
<accession>A0A2P5F348</accession>
<comment type="caution">
    <text evidence="6">The sequence shown here is derived from an EMBL/GenBank/DDBJ whole genome shotgun (WGS) entry which is preliminary data.</text>
</comment>
<dbReference type="InterPro" id="IPR057444">
    <property type="entry name" value="Znf-CCCH_AtC3H23-like"/>
</dbReference>
<reference evidence="7" key="1">
    <citation type="submission" date="2016-06" db="EMBL/GenBank/DDBJ databases">
        <title>Parallel loss of symbiosis genes in relatives of nitrogen-fixing non-legume Parasponia.</title>
        <authorList>
            <person name="Van Velzen R."/>
            <person name="Holmer R."/>
            <person name="Bu F."/>
            <person name="Rutten L."/>
            <person name="Van Zeijl A."/>
            <person name="Liu W."/>
            <person name="Santuari L."/>
            <person name="Cao Q."/>
            <person name="Sharma T."/>
            <person name="Shen D."/>
            <person name="Roswanjaya Y."/>
            <person name="Wardhani T."/>
            <person name="Kalhor M.S."/>
            <person name="Jansen J."/>
            <person name="Van den Hoogen J."/>
            <person name="Gungor B."/>
            <person name="Hartog M."/>
            <person name="Hontelez J."/>
            <person name="Verver J."/>
            <person name="Yang W.-C."/>
            <person name="Schijlen E."/>
            <person name="Repin R."/>
            <person name="Schilthuizen M."/>
            <person name="Schranz E."/>
            <person name="Heidstra R."/>
            <person name="Miyata K."/>
            <person name="Fedorova E."/>
            <person name="Kohlen W."/>
            <person name="Bisseling T."/>
            <person name="Smit S."/>
            <person name="Geurts R."/>
        </authorList>
    </citation>
    <scope>NUCLEOTIDE SEQUENCE [LARGE SCALE GENOMIC DNA]</scope>
    <source>
        <strain evidence="7">cv. RG33-2</strain>
    </source>
</reference>
<protein>
    <recommendedName>
        <fullName evidence="5">AtC3H23-like CCCH zinc finger domain-containing protein</fullName>
    </recommendedName>
</protein>
<proteinExistence type="predicted"/>
<evidence type="ECO:0000313" key="7">
    <source>
        <dbReference type="Proteomes" id="UP000237000"/>
    </source>
</evidence>
<dbReference type="GO" id="GO:0003677">
    <property type="term" value="F:DNA binding"/>
    <property type="evidence" value="ECO:0007669"/>
    <property type="project" value="UniProtKB-KW"/>
</dbReference>
<dbReference type="InParanoid" id="A0A2P5F348"/>
<name>A0A2P5F348_TREOI</name>
<keyword evidence="3" id="KW-0862">Zinc</keyword>
<dbReference type="GO" id="GO:0008270">
    <property type="term" value="F:zinc ion binding"/>
    <property type="evidence" value="ECO:0007669"/>
    <property type="project" value="UniProtKB-KW"/>
</dbReference>
<evidence type="ECO:0000256" key="2">
    <source>
        <dbReference type="ARBA" id="ARBA00022771"/>
    </source>
</evidence>
<dbReference type="Proteomes" id="UP000237000">
    <property type="component" value="Unassembled WGS sequence"/>
</dbReference>
<dbReference type="EMBL" id="JXTC01000068">
    <property type="protein sequence ID" value="PON92226.1"/>
    <property type="molecule type" value="Genomic_DNA"/>
</dbReference>
<keyword evidence="7" id="KW-1185">Reference proteome</keyword>
<sequence>MADLPRPWVVEPDHETLWGNTISSHDEYMMTRYKVYECSNETRDRSHIWRDCYFNHPGDLYGRRNPKMGQYCKPYCGLAHGVMEMVLRPNFYRTNMCPNGLTCHHKPCGFAHYLDELPPVVKKWRRAALVDDHDVDDEDNSIWTVQDKTSCSTSLEVDGEILPAELQVHAR</sequence>
<dbReference type="PANTHER" id="PTHR14493:SF50">
    <property type="entry name" value="RING FINGER PROTEIN UNKEMPT"/>
    <property type="match status" value="1"/>
</dbReference>
<evidence type="ECO:0000256" key="3">
    <source>
        <dbReference type="ARBA" id="ARBA00022833"/>
    </source>
</evidence>
<dbReference type="PANTHER" id="PTHR14493">
    <property type="entry name" value="UNKEMPT FAMILY MEMBER"/>
    <property type="match status" value="1"/>
</dbReference>
<feature type="domain" description="AtC3H23-like CCCH zinc finger" evidence="5">
    <location>
        <begin position="27"/>
        <end position="63"/>
    </location>
</feature>
<gene>
    <name evidence="6" type="ORF">TorRG33x02_120450</name>
</gene>
<dbReference type="OrthoDB" id="10278647at2759"/>
<evidence type="ECO:0000256" key="4">
    <source>
        <dbReference type="ARBA" id="ARBA00023125"/>
    </source>
</evidence>
<dbReference type="InterPro" id="IPR045234">
    <property type="entry name" value="Unkempt-like"/>
</dbReference>
<keyword evidence="2" id="KW-0863">Zinc-finger</keyword>
<keyword evidence="1" id="KW-0479">Metal-binding</keyword>
<organism evidence="6 7">
    <name type="scientific">Trema orientale</name>
    <name type="common">Charcoal tree</name>
    <name type="synonym">Celtis orientalis</name>
    <dbReference type="NCBI Taxonomy" id="63057"/>
    <lineage>
        <taxon>Eukaryota</taxon>
        <taxon>Viridiplantae</taxon>
        <taxon>Streptophyta</taxon>
        <taxon>Embryophyta</taxon>
        <taxon>Tracheophyta</taxon>
        <taxon>Spermatophyta</taxon>
        <taxon>Magnoliopsida</taxon>
        <taxon>eudicotyledons</taxon>
        <taxon>Gunneridae</taxon>
        <taxon>Pentapetalae</taxon>
        <taxon>rosids</taxon>
        <taxon>fabids</taxon>
        <taxon>Rosales</taxon>
        <taxon>Cannabaceae</taxon>
        <taxon>Trema</taxon>
    </lineage>
</organism>
<dbReference type="STRING" id="63057.A0A2P5F348"/>